<reference evidence="1" key="1">
    <citation type="submission" date="2019-09" db="EMBL/GenBank/DDBJ databases">
        <authorList>
            <person name="Chandra G."/>
            <person name="Truman W A."/>
        </authorList>
    </citation>
    <scope>NUCLEOTIDE SEQUENCE</scope>
    <source>
        <strain evidence="1">PS683</strain>
    </source>
</reference>
<protein>
    <submittedName>
        <fullName evidence="1">Uncharacterized protein</fullName>
    </submittedName>
</protein>
<proteinExistence type="predicted"/>
<gene>
    <name evidence="1" type="ORF">PS683_01819</name>
</gene>
<accession>A0A5E7SV46</accession>
<dbReference type="AlphaFoldDB" id="A0A5E7SV46"/>
<sequence length="71" mass="7593">MTLGGFGTSNGFKDGIRYMMRADVDKLRRALANGDCSTSAFALCSMKDWITTTGKDEKQGEAPSMPAIATP</sequence>
<evidence type="ECO:0000313" key="1">
    <source>
        <dbReference type="EMBL" id="VVM13524.1"/>
    </source>
</evidence>
<organism evidence="1">
    <name type="scientific">Pseudomonas fluorescens</name>
    <dbReference type="NCBI Taxonomy" id="294"/>
    <lineage>
        <taxon>Bacteria</taxon>
        <taxon>Pseudomonadati</taxon>
        <taxon>Pseudomonadota</taxon>
        <taxon>Gammaproteobacteria</taxon>
        <taxon>Pseudomonadales</taxon>
        <taxon>Pseudomonadaceae</taxon>
        <taxon>Pseudomonas</taxon>
    </lineage>
</organism>
<dbReference type="EMBL" id="LR700642">
    <property type="protein sequence ID" value="VVM13524.1"/>
    <property type="molecule type" value="Genomic_DNA"/>
</dbReference>
<name>A0A5E7SV46_PSEFL</name>